<dbReference type="SUPFAM" id="SSF51161">
    <property type="entry name" value="Trimeric LpxA-like enzymes"/>
    <property type="match status" value="1"/>
</dbReference>
<dbReference type="RefSeq" id="WP_344620540.1">
    <property type="nucleotide sequence ID" value="NZ_BAAARV010000137.1"/>
</dbReference>
<sequence>MPAYAIEGVVPVVHPTAFVHPTAVLIGDVHVGADCYVGPLASLRGDFGRIVMEEGSNLQDSCVFHTFPGTTAVLGRDGHVGHGAVLHGCRIGAGVLVGMNAVVMDGAEVGELAFVGAHAFVKAGFVVPPRTLAAGSPARVVRELTAEELAWKANGTRVYHELTSRSLATLREVEPLPEAEADRPALSTTAATAVPLDVQRAGKPNKRLVE</sequence>
<comment type="caution">
    <text evidence="2">The sequence shown here is derived from an EMBL/GenBank/DDBJ whole genome shotgun (WGS) entry which is preliminary data.</text>
</comment>
<dbReference type="PANTHER" id="PTHR13061">
    <property type="entry name" value="DYNACTIN SUBUNIT P25"/>
    <property type="match status" value="1"/>
</dbReference>
<dbReference type="InterPro" id="IPR050484">
    <property type="entry name" value="Transf_Hexapept/Carb_Anhydrase"/>
</dbReference>
<accession>A0ABN3I3F7</accession>
<evidence type="ECO:0000313" key="2">
    <source>
        <dbReference type="EMBL" id="GAA2394004.1"/>
    </source>
</evidence>
<feature type="region of interest" description="Disordered" evidence="1">
    <location>
        <begin position="178"/>
        <end position="210"/>
    </location>
</feature>
<gene>
    <name evidence="2" type="primary">caiE</name>
    <name evidence="2" type="ORF">GCM10010170_107550</name>
</gene>
<dbReference type="EMBL" id="BAAARV010000137">
    <property type="protein sequence ID" value="GAA2394004.1"/>
    <property type="molecule type" value="Genomic_DNA"/>
</dbReference>
<dbReference type="Pfam" id="PF00132">
    <property type="entry name" value="Hexapep"/>
    <property type="match status" value="1"/>
</dbReference>
<dbReference type="Gene3D" id="2.160.10.10">
    <property type="entry name" value="Hexapeptide repeat proteins"/>
    <property type="match status" value="1"/>
</dbReference>
<dbReference type="Proteomes" id="UP001501444">
    <property type="component" value="Unassembled WGS sequence"/>
</dbReference>
<dbReference type="PANTHER" id="PTHR13061:SF29">
    <property type="entry name" value="GAMMA CARBONIC ANHYDRASE-LIKE 1, MITOCHONDRIAL-RELATED"/>
    <property type="match status" value="1"/>
</dbReference>
<organism evidence="2 3">
    <name type="scientific">Dactylosporangium salmoneum</name>
    <dbReference type="NCBI Taxonomy" id="53361"/>
    <lineage>
        <taxon>Bacteria</taxon>
        <taxon>Bacillati</taxon>
        <taxon>Actinomycetota</taxon>
        <taxon>Actinomycetes</taxon>
        <taxon>Micromonosporales</taxon>
        <taxon>Micromonosporaceae</taxon>
        <taxon>Dactylosporangium</taxon>
    </lineage>
</organism>
<reference evidence="2 3" key="1">
    <citation type="journal article" date="2019" name="Int. J. Syst. Evol. Microbiol.">
        <title>The Global Catalogue of Microorganisms (GCM) 10K type strain sequencing project: providing services to taxonomists for standard genome sequencing and annotation.</title>
        <authorList>
            <consortium name="The Broad Institute Genomics Platform"/>
            <consortium name="The Broad Institute Genome Sequencing Center for Infectious Disease"/>
            <person name="Wu L."/>
            <person name="Ma J."/>
        </authorList>
    </citation>
    <scope>NUCLEOTIDE SEQUENCE [LARGE SCALE GENOMIC DNA]</scope>
    <source>
        <strain evidence="2 3">JCM 3272</strain>
    </source>
</reference>
<protein>
    <submittedName>
        <fullName evidence="2">Carnitine operon protein CaiE</fullName>
    </submittedName>
</protein>
<evidence type="ECO:0000313" key="3">
    <source>
        <dbReference type="Proteomes" id="UP001501444"/>
    </source>
</evidence>
<proteinExistence type="predicted"/>
<keyword evidence="3" id="KW-1185">Reference proteome</keyword>
<evidence type="ECO:0000256" key="1">
    <source>
        <dbReference type="SAM" id="MobiDB-lite"/>
    </source>
</evidence>
<name>A0ABN3I3F7_9ACTN</name>
<dbReference type="InterPro" id="IPR011004">
    <property type="entry name" value="Trimer_LpxA-like_sf"/>
</dbReference>
<dbReference type="InterPro" id="IPR001451">
    <property type="entry name" value="Hexapep"/>
</dbReference>
<dbReference type="CDD" id="cd04745">
    <property type="entry name" value="LbH_paaY_like"/>
    <property type="match status" value="1"/>
</dbReference>